<dbReference type="EMBL" id="JAXAVW010000005">
    <property type="protein sequence ID" value="MDX8030081.1"/>
    <property type="molecule type" value="Genomic_DNA"/>
</dbReference>
<proteinExistence type="predicted"/>
<comment type="caution">
    <text evidence="2">The sequence shown here is derived from an EMBL/GenBank/DDBJ whole genome shotgun (WGS) entry which is preliminary data.</text>
</comment>
<dbReference type="InterPro" id="IPR011990">
    <property type="entry name" value="TPR-like_helical_dom_sf"/>
</dbReference>
<dbReference type="PANTHER" id="PTHR47691">
    <property type="entry name" value="REGULATOR-RELATED"/>
    <property type="match status" value="1"/>
</dbReference>
<dbReference type="InterPro" id="IPR025139">
    <property type="entry name" value="DUF4062"/>
</dbReference>
<keyword evidence="3" id="KW-1185">Reference proteome</keyword>
<dbReference type="RefSeq" id="WP_319965085.1">
    <property type="nucleotide sequence ID" value="NZ_JAXAVW010000005.1"/>
</dbReference>
<evidence type="ECO:0000259" key="1">
    <source>
        <dbReference type="Pfam" id="PF13271"/>
    </source>
</evidence>
<dbReference type="Pfam" id="PF13271">
    <property type="entry name" value="DUF4062"/>
    <property type="match status" value="1"/>
</dbReference>
<feature type="domain" description="DUF4062" evidence="1">
    <location>
        <begin position="10"/>
        <end position="96"/>
    </location>
</feature>
<gene>
    <name evidence="2" type="ORF">SK803_07650</name>
</gene>
<dbReference type="Proteomes" id="UP001285521">
    <property type="component" value="Unassembled WGS sequence"/>
</dbReference>
<dbReference type="SUPFAM" id="SSF48452">
    <property type="entry name" value="TPR-like"/>
    <property type="match status" value="1"/>
</dbReference>
<dbReference type="PANTHER" id="PTHR47691:SF3">
    <property type="entry name" value="HTH-TYPE TRANSCRIPTIONAL REGULATOR RV0890C-RELATED"/>
    <property type="match status" value="1"/>
</dbReference>
<dbReference type="Gene3D" id="1.25.40.10">
    <property type="entry name" value="Tetratricopeptide repeat domain"/>
    <property type="match status" value="1"/>
</dbReference>
<organism evidence="2 3">
    <name type="scientific">Lentzea miocenica</name>
    <dbReference type="NCBI Taxonomy" id="3095431"/>
    <lineage>
        <taxon>Bacteria</taxon>
        <taxon>Bacillati</taxon>
        <taxon>Actinomycetota</taxon>
        <taxon>Actinomycetes</taxon>
        <taxon>Pseudonocardiales</taxon>
        <taxon>Pseudonocardiaceae</taxon>
        <taxon>Lentzea</taxon>
    </lineage>
</organism>
<name>A0ABU4SW08_9PSEU</name>
<protein>
    <submittedName>
        <fullName evidence="2">DUF4062 domain-containing protein</fullName>
    </submittedName>
</protein>
<dbReference type="InterPro" id="IPR027417">
    <property type="entry name" value="P-loop_NTPase"/>
</dbReference>
<dbReference type="SUPFAM" id="SSF52540">
    <property type="entry name" value="P-loop containing nucleoside triphosphate hydrolases"/>
    <property type="match status" value="1"/>
</dbReference>
<dbReference type="Gene3D" id="3.40.50.300">
    <property type="entry name" value="P-loop containing nucleotide triphosphate hydrolases"/>
    <property type="match status" value="1"/>
</dbReference>
<evidence type="ECO:0000313" key="3">
    <source>
        <dbReference type="Proteomes" id="UP001285521"/>
    </source>
</evidence>
<reference evidence="2 3" key="1">
    <citation type="submission" date="2023-11" db="EMBL/GenBank/DDBJ databases">
        <title>Lentzea sokolovensis, sp. nov., Lentzea kristufkii, sp. nov., and Lentzea miocenensis, sp. nov., rare actinobacteria from Sokolov Coal Basin, Miocene lacustrine sediment, Czech Republic.</title>
        <authorList>
            <person name="Lara A."/>
            <person name="Kotroba L."/>
            <person name="Nouioui I."/>
            <person name="Neumann-Schaal M."/>
            <person name="Mast Y."/>
            <person name="Chronakova A."/>
        </authorList>
    </citation>
    <scope>NUCLEOTIDE SEQUENCE [LARGE SCALE GENOMIC DNA]</scope>
    <source>
        <strain evidence="2 3">BCCO 10_0856</strain>
    </source>
</reference>
<evidence type="ECO:0000313" key="2">
    <source>
        <dbReference type="EMBL" id="MDX8030081.1"/>
    </source>
</evidence>
<sequence>MSAPRQYPDVMVSSTFADLREHRAALMSALQGQEMFPVAMESDSALPAGTVLDSSLRKVREAAGYVGIVSHRYGQIPVCDANPDGMSLTHLEYREAVRLGRPILIFIMGDDHPVRVADIERDQVKQAKLDQFREEVKLADGELHRVYRVFTSLEDFTSGATQSVSELRRLLESEPASVTPSAPDGISAAPELYARPRYLGSHSFVGRQEQLTTLSEWASAAESRTVLLFEAIGGTGKSILTWEWINHYAPGVRDWAGRFWYSFYEAGAVMADFCQHALSYMTGRPLEEFTGEAQDELGEQLLRQLESKPWLLVLDGLERVLVAYHRYDAARLLDEEAGATDEIGDRHPCEAIRPEDEDLLRRLAAAAPSKILISSRLVPKVLLNHASQAIPGVLHQQLPGLRPADAEALLRACGVTGDSRAMRTYLQRHCDCHPLVTGIVAGLVSDYLPARGDFDEWAGDADAGGSLDVGELNLVQKRNHILRAAVSALPEPSRRLLCTLAILSEAVEYETLRAVSPLPSSAKLGRAVSDLEQRGLLQYDWSTRHYDLHPVVRAVSASTLRPTDLRILGQRVVDHFSVGAHGTYLHLRSVDELRSHITVVRTLLQMGKLHTAFGSYINGLGPALLFKLEAAPEALSLLRPFFEHGWTRAALVDKELTRLQRARLCNDAGAAFNKLGDHDQALALYQVAVEERLDYEDWSNSAISLTNVSIALHRQNRRARGHFVAELALQLAELSGIPGALFMAQLQFFVSLGALGDTDAAIAVWPALDLRRTWDVQGTNAGDAELAYAELMFDQGVHSDLRLDEIEAVGRLHGKRFVVRGARRLRGHLHLKRAEWAAAAAEFEAAVSSARHCGLPCSDDEGLRALARVHLGQLPDARAEVENLTSSHFVLAQLWQAIGDRERAIDHALAAHRFAWADGEPYVRRFVLDEVILMLKELEVAIPVLPPYDAAKDPQLPLEKRVEEVIAKLRAKKSR</sequence>
<accession>A0ABU4SW08</accession>